<dbReference type="InterPro" id="IPR023346">
    <property type="entry name" value="Lysozyme-like_dom_sf"/>
</dbReference>
<comment type="caution">
    <text evidence="5">The sequence shown here is derived from an EMBL/GenBank/DDBJ whole genome shotgun (WGS) entry which is preliminary data.</text>
</comment>
<dbReference type="EMBL" id="JBFARM010000008">
    <property type="protein sequence ID" value="MEV4289241.1"/>
    <property type="molecule type" value="Genomic_DNA"/>
</dbReference>
<dbReference type="SUPFAM" id="SSF53955">
    <property type="entry name" value="Lysozyme-like"/>
    <property type="match status" value="1"/>
</dbReference>
<dbReference type="Pfam" id="PF06737">
    <property type="entry name" value="Transglycosylas"/>
    <property type="match status" value="1"/>
</dbReference>
<reference evidence="5 6" key="1">
    <citation type="submission" date="2024-06" db="EMBL/GenBank/DDBJ databases">
        <title>The Natural Products Discovery Center: Release of the First 8490 Sequenced Strains for Exploring Actinobacteria Biosynthetic Diversity.</title>
        <authorList>
            <person name="Kalkreuter E."/>
            <person name="Kautsar S.A."/>
            <person name="Yang D."/>
            <person name="Bader C.D."/>
            <person name="Teijaro C.N."/>
            <person name="Fluegel L."/>
            <person name="Davis C.M."/>
            <person name="Simpson J.R."/>
            <person name="Lauterbach L."/>
            <person name="Steele A.D."/>
            <person name="Gui C."/>
            <person name="Meng S."/>
            <person name="Li G."/>
            <person name="Viehrig K."/>
            <person name="Ye F."/>
            <person name="Su P."/>
            <person name="Kiefer A.F."/>
            <person name="Nichols A."/>
            <person name="Cepeda A.J."/>
            <person name="Yan W."/>
            <person name="Fan B."/>
            <person name="Jiang Y."/>
            <person name="Adhikari A."/>
            <person name="Zheng C.-J."/>
            <person name="Schuster L."/>
            <person name="Cowan T.M."/>
            <person name="Smanski M.J."/>
            <person name="Chevrette M.G."/>
            <person name="De Carvalho L.P.S."/>
            <person name="Shen B."/>
        </authorList>
    </citation>
    <scope>NUCLEOTIDE SEQUENCE [LARGE SCALE GENOMIC DNA]</scope>
    <source>
        <strain evidence="5 6">NPDC049574</strain>
    </source>
</reference>
<dbReference type="InterPro" id="IPR007137">
    <property type="entry name" value="DUF348"/>
</dbReference>
<feature type="domain" description="DUF348" evidence="3">
    <location>
        <begin position="166"/>
        <end position="197"/>
    </location>
</feature>
<evidence type="ECO:0000259" key="3">
    <source>
        <dbReference type="Pfam" id="PF03990"/>
    </source>
</evidence>
<dbReference type="InterPro" id="IPR010618">
    <property type="entry name" value="RPF"/>
</dbReference>
<feature type="domain" description="DUF348" evidence="3">
    <location>
        <begin position="100"/>
        <end position="139"/>
    </location>
</feature>
<sequence length="304" mass="32564">MRGRRRKPRPPIPWRSPWTLVVCLAGGAVVAAMAVTSAMAKDVVVVVDGKRTAVRSFAASVRDALGEAGVALGYGDVVRPPAQQPLADGATIEVRRARPITLTLDGRTSEHLVTSTDVAGALAELAIPAAAGRVSAPPDEAVPLSGMALTVYTRRKVYVVAGATRLATRTTARTVREVLRQERVGLGRGYLVEPPLSSFPKDGTVITVRPPRTDPVDPGVAALNWGALAECVSKGDPRAYNAEGPYYGMYQFSVPMWRAVGGPGLPSDWPEEEQTYRAQLLYQQVAGRWQGQWPSCGARLFARP</sequence>
<comment type="similarity">
    <text evidence="1">Belongs to the transglycosylase family. Rpf subfamily.</text>
</comment>
<proteinExistence type="inferred from homology"/>
<evidence type="ECO:0000256" key="2">
    <source>
        <dbReference type="ARBA" id="ARBA00022801"/>
    </source>
</evidence>
<feature type="domain" description="Resuscitation-promoting factor core lysozyme-like" evidence="4">
    <location>
        <begin position="223"/>
        <end position="296"/>
    </location>
</feature>
<keyword evidence="2" id="KW-0378">Hydrolase</keyword>
<dbReference type="Gene3D" id="1.10.530.10">
    <property type="match status" value="1"/>
</dbReference>
<evidence type="ECO:0000259" key="4">
    <source>
        <dbReference type="Pfam" id="PF06737"/>
    </source>
</evidence>
<feature type="domain" description="DUF348" evidence="3">
    <location>
        <begin position="43"/>
        <end position="82"/>
    </location>
</feature>
<dbReference type="RefSeq" id="WP_364455097.1">
    <property type="nucleotide sequence ID" value="NZ_JBFARM010000008.1"/>
</dbReference>
<dbReference type="Proteomes" id="UP001552427">
    <property type="component" value="Unassembled WGS sequence"/>
</dbReference>
<evidence type="ECO:0000256" key="1">
    <source>
        <dbReference type="ARBA" id="ARBA00010830"/>
    </source>
</evidence>
<accession>A0ABV3H9P1</accession>
<keyword evidence="6" id="KW-1185">Reference proteome</keyword>
<protein>
    <submittedName>
        <fullName evidence="5">Ubiquitin-like domain-containing protein</fullName>
    </submittedName>
</protein>
<dbReference type="Pfam" id="PF03990">
    <property type="entry name" value="DUF348"/>
    <property type="match status" value="3"/>
</dbReference>
<dbReference type="CDD" id="cd13925">
    <property type="entry name" value="RPF"/>
    <property type="match status" value="1"/>
</dbReference>
<name>A0ABV3H9P1_9ACTN</name>
<organism evidence="5 6">
    <name type="scientific">Nonomuraea bangladeshensis</name>
    <dbReference type="NCBI Taxonomy" id="404385"/>
    <lineage>
        <taxon>Bacteria</taxon>
        <taxon>Bacillati</taxon>
        <taxon>Actinomycetota</taxon>
        <taxon>Actinomycetes</taxon>
        <taxon>Streptosporangiales</taxon>
        <taxon>Streptosporangiaceae</taxon>
        <taxon>Nonomuraea</taxon>
    </lineage>
</organism>
<evidence type="ECO:0000313" key="6">
    <source>
        <dbReference type="Proteomes" id="UP001552427"/>
    </source>
</evidence>
<evidence type="ECO:0000313" key="5">
    <source>
        <dbReference type="EMBL" id="MEV4289241.1"/>
    </source>
</evidence>
<gene>
    <name evidence="5" type="ORF">AB0K40_27350</name>
</gene>